<organism evidence="1 2">
    <name type="scientific">Edwardsiella phage pEt-SU</name>
    <dbReference type="NCBI Taxonomy" id="2562142"/>
    <lineage>
        <taxon>Viruses</taxon>
        <taxon>Duplodnaviria</taxon>
        <taxon>Heunggongvirae</taxon>
        <taxon>Uroviricota</taxon>
        <taxon>Caudoviricetes</taxon>
        <taxon>Chimalliviridae</taxon>
        <taxon>Petsuvirus</taxon>
        <taxon>Petsuvirus pEtSU</taxon>
    </lineage>
</organism>
<evidence type="ECO:0000313" key="2">
    <source>
        <dbReference type="Proteomes" id="UP000297195"/>
    </source>
</evidence>
<dbReference type="EMBL" id="MK689364">
    <property type="protein sequence ID" value="QBZ70654.1"/>
    <property type="molecule type" value="Genomic_DNA"/>
</dbReference>
<evidence type="ECO:0000313" key="1">
    <source>
        <dbReference type="EMBL" id="QBZ70654.1"/>
    </source>
</evidence>
<keyword evidence="2" id="KW-1185">Reference proteome</keyword>
<proteinExistence type="predicted"/>
<name>A0A4D6DWG6_9CAUD</name>
<sequence length="106" mass="12368">MNRLLREYEGEKVDVLINNETKLLLLVSARHVEYEKTVAGYLINNKNLKTSNTSLRPSDVVEMVNPWVNLYTTDIKEIEKRDDHYVIHIHPHCLVYTGTFQITIAK</sequence>
<protein>
    <submittedName>
        <fullName evidence="1">Uncharacterized protein</fullName>
    </submittedName>
</protein>
<gene>
    <name evidence="1" type="ORF">pETSU_073</name>
</gene>
<reference evidence="1 2" key="1">
    <citation type="submission" date="2019-03" db="EMBL/GenBank/DDBJ databases">
        <authorList>
            <person name="Kim S.G."/>
            <person name="Park S.C."/>
        </authorList>
    </citation>
    <scope>NUCLEOTIDE SEQUENCE [LARGE SCALE GENOMIC DNA]</scope>
</reference>
<dbReference type="Proteomes" id="UP000297195">
    <property type="component" value="Segment"/>
</dbReference>
<accession>A0A4D6DWG6</accession>